<protein>
    <submittedName>
        <fullName evidence="6">FAD-dependent oxidoreductase</fullName>
    </submittedName>
</protein>
<dbReference type="InterPro" id="IPR003953">
    <property type="entry name" value="FAD-dep_OxRdtase_2_FAD-bd"/>
</dbReference>
<dbReference type="GO" id="GO:0008202">
    <property type="term" value="P:steroid metabolic process"/>
    <property type="evidence" value="ECO:0007669"/>
    <property type="project" value="UniProtKB-ARBA"/>
</dbReference>
<dbReference type="EMBL" id="VRZA01000001">
    <property type="protein sequence ID" value="TXS96136.1"/>
    <property type="molecule type" value="Genomic_DNA"/>
</dbReference>
<dbReference type="InterPro" id="IPR027477">
    <property type="entry name" value="Succ_DH/fumarate_Rdtase_cat_sf"/>
</dbReference>
<dbReference type="AlphaFoldDB" id="A0A5C9A615"/>
<proteinExistence type="predicted"/>
<keyword evidence="7" id="KW-1185">Reference proteome</keyword>
<organism evidence="6 7">
    <name type="scientific">Parahaliea maris</name>
    <dbReference type="NCBI Taxonomy" id="2716870"/>
    <lineage>
        <taxon>Bacteria</taxon>
        <taxon>Pseudomonadati</taxon>
        <taxon>Pseudomonadota</taxon>
        <taxon>Gammaproteobacteria</taxon>
        <taxon>Cellvibrionales</taxon>
        <taxon>Halieaceae</taxon>
        <taxon>Parahaliea</taxon>
    </lineage>
</organism>
<gene>
    <name evidence="6" type="ORF">FV139_01130</name>
</gene>
<keyword evidence="3" id="KW-0274">FAD</keyword>
<accession>A0A5C9A615</accession>
<dbReference type="SUPFAM" id="SSF51905">
    <property type="entry name" value="FAD/NAD(P)-binding domain"/>
    <property type="match status" value="1"/>
</dbReference>
<dbReference type="Gene3D" id="3.50.50.60">
    <property type="entry name" value="FAD/NAD(P)-binding domain"/>
    <property type="match status" value="1"/>
</dbReference>
<dbReference type="Pfam" id="PF00890">
    <property type="entry name" value="FAD_binding_2"/>
    <property type="match status" value="1"/>
</dbReference>
<name>A0A5C9A615_9GAMM</name>
<dbReference type="Proteomes" id="UP000321039">
    <property type="component" value="Unassembled WGS sequence"/>
</dbReference>
<dbReference type="InterPro" id="IPR036188">
    <property type="entry name" value="FAD/NAD-bd_sf"/>
</dbReference>
<keyword evidence="2" id="KW-0285">Flavoprotein</keyword>
<dbReference type="InterPro" id="IPR050315">
    <property type="entry name" value="FAD-oxidoreductase_2"/>
</dbReference>
<sequence>MTEIVALHDVPEFHEQTDVVVCGLGGAGVSVALEARATGAEVVALERFSAGGGSTMLSACEMYLGGSGGTRLQRDLGIEDSSENMVNYLMTCFGEHADRARVEAFVDGAAEHFDWLEAQGIPYRRSLFEGRDVVALTGDSLQFTGNERAWPFDQRATPVPRGHLPEDAGHEGGMVVMNTLLGKLEGAGVNCWYDSRLLGLIQEDNGRICGVVAKVDNAPRYVLARRGVVLTTGGFIMNERMTQQNIPELASICTRHGNPGDQGDGIRLGVAAGGVAIHMGQAFVGVAHYPPAQLTYGLFVNAQGQRFINEDVYLSRLGAAVSQQTDMRAFMFIDNRYFARPDYHQTTEIVAVGETVAEVEEEAGLPPGSLQHTVEYYNRYAAEGVDPLFHKSPTWLAPLIEPPFALVDYSLPLLQPACFTLGGLDTLPTGEVLNAEREPIPGLFAAGRTACGIPRTGAGYASGMSVADATLFGRKAGRQAALQPQR</sequence>
<dbReference type="NCBIfam" id="NF005510">
    <property type="entry name" value="PRK07121.1-3"/>
    <property type="match status" value="1"/>
</dbReference>
<dbReference type="Gene3D" id="3.90.700.10">
    <property type="entry name" value="Succinate dehydrogenase/fumarate reductase flavoprotein, catalytic domain"/>
    <property type="match status" value="1"/>
</dbReference>
<evidence type="ECO:0000256" key="4">
    <source>
        <dbReference type="ARBA" id="ARBA00023002"/>
    </source>
</evidence>
<comment type="caution">
    <text evidence="6">The sequence shown here is derived from an EMBL/GenBank/DDBJ whole genome shotgun (WGS) entry which is preliminary data.</text>
</comment>
<evidence type="ECO:0000259" key="5">
    <source>
        <dbReference type="Pfam" id="PF00890"/>
    </source>
</evidence>
<dbReference type="RefSeq" id="WP_148066406.1">
    <property type="nucleotide sequence ID" value="NZ_VRZA01000001.1"/>
</dbReference>
<keyword evidence="4" id="KW-0560">Oxidoreductase</keyword>
<dbReference type="PANTHER" id="PTHR43400:SF10">
    <property type="entry name" value="3-OXOSTEROID 1-DEHYDROGENASE"/>
    <property type="match status" value="1"/>
</dbReference>
<evidence type="ECO:0000313" key="7">
    <source>
        <dbReference type="Proteomes" id="UP000321039"/>
    </source>
</evidence>
<dbReference type="GO" id="GO:0016491">
    <property type="term" value="F:oxidoreductase activity"/>
    <property type="evidence" value="ECO:0007669"/>
    <property type="project" value="UniProtKB-KW"/>
</dbReference>
<evidence type="ECO:0000313" key="6">
    <source>
        <dbReference type="EMBL" id="TXS96136.1"/>
    </source>
</evidence>
<reference evidence="6 7" key="1">
    <citation type="submission" date="2019-08" db="EMBL/GenBank/DDBJ databases">
        <title>Parahaliea maris sp. nov., isolated from the surface seawater.</title>
        <authorList>
            <person name="Liu Y."/>
        </authorList>
    </citation>
    <scope>NUCLEOTIDE SEQUENCE [LARGE SCALE GENOMIC DNA]</scope>
    <source>
        <strain evidence="6 7">HSLHS9</strain>
    </source>
</reference>
<evidence type="ECO:0000256" key="3">
    <source>
        <dbReference type="ARBA" id="ARBA00022827"/>
    </source>
</evidence>
<dbReference type="PANTHER" id="PTHR43400">
    <property type="entry name" value="FUMARATE REDUCTASE"/>
    <property type="match status" value="1"/>
</dbReference>
<feature type="domain" description="FAD-dependent oxidoreductase 2 FAD-binding" evidence="5">
    <location>
        <begin position="18"/>
        <end position="453"/>
    </location>
</feature>
<dbReference type="SUPFAM" id="SSF56425">
    <property type="entry name" value="Succinate dehydrogenase/fumarate reductase flavoprotein, catalytic domain"/>
    <property type="match status" value="1"/>
</dbReference>
<evidence type="ECO:0000256" key="1">
    <source>
        <dbReference type="ARBA" id="ARBA00001974"/>
    </source>
</evidence>
<evidence type="ECO:0000256" key="2">
    <source>
        <dbReference type="ARBA" id="ARBA00022630"/>
    </source>
</evidence>
<comment type="cofactor">
    <cofactor evidence="1">
        <name>FAD</name>
        <dbReference type="ChEBI" id="CHEBI:57692"/>
    </cofactor>
</comment>